<feature type="domain" description="Histidine kinase" evidence="4">
    <location>
        <begin position="1"/>
        <end position="101"/>
    </location>
</feature>
<feature type="compositionally biased region" description="Polar residues" evidence="3">
    <location>
        <begin position="76"/>
        <end position="87"/>
    </location>
</feature>
<dbReference type="GO" id="GO:0005524">
    <property type="term" value="F:ATP binding"/>
    <property type="evidence" value="ECO:0007669"/>
    <property type="project" value="UniProtKB-KW"/>
</dbReference>
<proteinExistence type="predicted"/>
<dbReference type="PROSITE" id="PS50109">
    <property type="entry name" value="HIS_KIN"/>
    <property type="match status" value="1"/>
</dbReference>
<evidence type="ECO:0000256" key="3">
    <source>
        <dbReference type="SAM" id="MobiDB-lite"/>
    </source>
</evidence>
<dbReference type="InterPro" id="IPR005467">
    <property type="entry name" value="His_kinase_dom"/>
</dbReference>
<feature type="region of interest" description="Disordered" evidence="3">
    <location>
        <begin position="68"/>
        <end position="87"/>
    </location>
</feature>
<keyword evidence="5" id="KW-0067">ATP-binding</keyword>
<protein>
    <recommendedName>
        <fullName evidence="2">histidine kinase</fullName>
        <ecNumber evidence="2">2.7.13.3</ecNumber>
    </recommendedName>
</protein>
<dbReference type="Gene3D" id="3.30.565.10">
    <property type="entry name" value="Histidine kinase-like ATPase, C-terminal domain"/>
    <property type="match status" value="1"/>
</dbReference>
<dbReference type="RefSeq" id="WP_311370212.1">
    <property type="nucleotide sequence ID" value="NZ_JAVRHX010000024.1"/>
</dbReference>
<sequence>QSDNTTVIKVKDRGKGIADDSLNSVLIPFYSTKSNGTGLGLALCREIIDAHHGNIALYNRGNTAQKRGSASLADAEQTSSPGNNIHTSNCGLVVKVTLPIL</sequence>
<dbReference type="SUPFAM" id="SSF55874">
    <property type="entry name" value="ATPase domain of HSP90 chaperone/DNA topoisomerase II/histidine kinase"/>
    <property type="match status" value="1"/>
</dbReference>
<dbReference type="PANTHER" id="PTHR43065:SF51">
    <property type="entry name" value="HISTIDINE KINASE"/>
    <property type="match status" value="1"/>
</dbReference>
<gene>
    <name evidence="5" type="ORF">RM552_17715</name>
</gene>
<evidence type="ECO:0000313" key="5">
    <source>
        <dbReference type="EMBL" id="MDT0596687.1"/>
    </source>
</evidence>
<dbReference type="PANTHER" id="PTHR43065">
    <property type="entry name" value="SENSOR HISTIDINE KINASE"/>
    <property type="match status" value="1"/>
</dbReference>
<comment type="catalytic activity">
    <reaction evidence="1">
        <text>ATP + protein L-histidine = ADP + protein N-phospho-L-histidine.</text>
        <dbReference type="EC" id="2.7.13.3"/>
    </reaction>
</comment>
<evidence type="ECO:0000256" key="1">
    <source>
        <dbReference type="ARBA" id="ARBA00000085"/>
    </source>
</evidence>
<dbReference type="Proteomes" id="UP001253545">
    <property type="component" value="Unassembled WGS sequence"/>
</dbReference>
<feature type="non-terminal residue" evidence="5">
    <location>
        <position position="1"/>
    </location>
</feature>
<dbReference type="PRINTS" id="PR00344">
    <property type="entry name" value="BCTRLSENSOR"/>
</dbReference>
<reference evidence="5 6" key="1">
    <citation type="submission" date="2023-09" db="EMBL/GenBank/DDBJ databases">
        <authorList>
            <person name="Rey-Velasco X."/>
        </authorList>
    </citation>
    <scope>NUCLEOTIDE SEQUENCE [LARGE SCALE GENOMIC DNA]</scope>
    <source>
        <strain evidence="5 6">P117</strain>
    </source>
</reference>
<dbReference type="Pfam" id="PF02518">
    <property type="entry name" value="HATPase_c"/>
    <property type="match status" value="1"/>
</dbReference>
<dbReference type="EC" id="2.7.13.3" evidence="2"/>
<keyword evidence="5" id="KW-0547">Nucleotide-binding</keyword>
<evidence type="ECO:0000259" key="4">
    <source>
        <dbReference type="PROSITE" id="PS50109"/>
    </source>
</evidence>
<dbReference type="InterPro" id="IPR036890">
    <property type="entry name" value="HATPase_C_sf"/>
</dbReference>
<evidence type="ECO:0000313" key="6">
    <source>
        <dbReference type="Proteomes" id="UP001253545"/>
    </source>
</evidence>
<comment type="caution">
    <text evidence="5">The sequence shown here is derived from an EMBL/GenBank/DDBJ whole genome shotgun (WGS) entry which is preliminary data.</text>
</comment>
<dbReference type="InterPro" id="IPR004358">
    <property type="entry name" value="Sig_transdc_His_kin-like_C"/>
</dbReference>
<keyword evidence="6" id="KW-1185">Reference proteome</keyword>
<name>A0ABU2ZVK8_9ALTE</name>
<dbReference type="InterPro" id="IPR003594">
    <property type="entry name" value="HATPase_dom"/>
</dbReference>
<evidence type="ECO:0000256" key="2">
    <source>
        <dbReference type="ARBA" id="ARBA00012438"/>
    </source>
</evidence>
<dbReference type="EMBL" id="JAVRHX010000024">
    <property type="protein sequence ID" value="MDT0596687.1"/>
    <property type="molecule type" value="Genomic_DNA"/>
</dbReference>
<organism evidence="5 6">
    <name type="scientific">Glaciecola petra</name>
    <dbReference type="NCBI Taxonomy" id="3075602"/>
    <lineage>
        <taxon>Bacteria</taxon>
        <taxon>Pseudomonadati</taxon>
        <taxon>Pseudomonadota</taxon>
        <taxon>Gammaproteobacteria</taxon>
        <taxon>Alteromonadales</taxon>
        <taxon>Alteromonadaceae</taxon>
        <taxon>Glaciecola</taxon>
    </lineage>
</organism>
<accession>A0ABU2ZVK8</accession>